<reference evidence="2" key="1">
    <citation type="submission" date="2023-02" db="EMBL/GenBank/DDBJ databases">
        <title>Genome of toxic invasive species Heracleum sosnowskyi carries increased number of genes despite the absence of recent whole-genome duplications.</title>
        <authorList>
            <person name="Schelkunov M."/>
            <person name="Shtratnikova V."/>
            <person name="Makarenko M."/>
            <person name="Klepikova A."/>
            <person name="Omelchenko D."/>
            <person name="Novikova G."/>
            <person name="Obukhova E."/>
            <person name="Bogdanov V."/>
            <person name="Penin A."/>
            <person name="Logacheva M."/>
        </authorList>
    </citation>
    <scope>NUCLEOTIDE SEQUENCE</scope>
    <source>
        <strain evidence="2">Hsosn_3</strain>
        <tissue evidence="2">Leaf</tissue>
    </source>
</reference>
<keyword evidence="1" id="KW-0472">Membrane</keyword>
<organism evidence="2 3">
    <name type="scientific">Heracleum sosnowskyi</name>
    <dbReference type="NCBI Taxonomy" id="360622"/>
    <lineage>
        <taxon>Eukaryota</taxon>
        <taxon>Viridiplantae</taxon>
        <taxon>Streptophyta</taxon>
        <taxon>Embryophyta</taxon>
        <taxon>Tracheophyta</taxon>
        <taxon>Spermatophyta</taxon>
        <taxon>Magnoliopsida</taxon>
        <taxon>eudicotyledons</taxon>
        <taxon>Gunneridae</taxon>
        <taxon>Pentapetalae</taxon>
        <taxon>asterids</taxon>
        <taxon>campanulids</taxon>
        <taxon>Apiales</taxon>
        <taxon>Apiaceae</taxon>
        <taxon>Apioideae</taxon>
        <taxon>apioid superclade</taxon>
        <taxon>Tordylieae</taxon>
        <taxon>Tordyliinae</taxon>
        <taxon>Heracleum</taxon>
    </lineage>
</organism>
<comment type="caution">
    <text evidence="2">The sequence shown here is derived from an EMBL/GenBank/DDBJ whole genome shotgun (WGS) entry which is preliminary data.</text>
</comment>
<keyword evidence="1" id="KW-0812">Transmembrane</keyword>
<proteinExistence type="predicted"/>
<evidence type="ECO:0000256" key="1">
    <source>
        <dbReference type="SAM" id="Phobius"/>
    </source>
</evidence>
<evidence type="ECO:0000313" key="2">
    <source>
        <dbReference type="EMBL" id="KAK1402031.1"/>
    </source>
</evidence>
<feature type="transmembrane region" description="Helical" evidence="1">
    <location>
        <begin position="186"/>
        <end position="209"/>
    </location>
</feature>
<reference evidence="2" key="2">
    <citation type="submission" date="2023-05" db="EMBL/GenBank/DDBJ databases">
        <authorList>
            <person name="Schelkunov M.I."/>
        </authorList>
    </citation>
    <scope>NUCLEOTIDE SEQUENCE</scope>
    <source>
        <strain evidence="2">Hsosn_3</strain>
        <tissue evidence="2">Leaf</tissue>
    </source>
</reference>
<evidence type="ECO:0000313" key="3">
    <source>
        <dbReference type="Proteomes" id="UP001237642"/>
    </source>
</evidence>
<gene>
    <name evidence="2" type="ORF">POM88_001636</name>
</gene>
<accession>A0AAD8NB09</accession>
<dbReference type="EMBL" id="JAUIZM010000001">
    <property type="protein sequence ID" value="KAK1402031.1"/>
    <property type="molecule type" value="Genomic_DNA"/>
</dbReference>
<keyword evidence="1" id="KW-1133">Transmembrane helix</keyword>
<name>A0AAD8NB09_9APIA</name>
<keyword evidence="3" id="KW-1185">Reference proteome</keyword>
<dbReference type="Proteomes" id="UP001237642">
    <property type="component" value="Unassembled WGS sequence"/>
</dbReference>
<dbReference type="AlphaFoldDB" id="A0AAD8NB09"/>
<protein>
    <submittedName>
        <fullName evidence="2">Uncharacterized protein</fullName>
    </submittedName>
</protein>
<sequence length="247" mass="28051">MRLEVVKLLEMQYCIHPPPPSAIHEDQQLPTPSTFPNRQTLILIIPKLYSFKSDLVCSTFSIHPSVLNRRTMDHGNVSGSTPCASSSSVGMTSMKCDVNLSKSDQDCAIIIQEDDLSTQKNEPPTKKQKALTSGVWAHFDCVERQTKEGQSEKVVEDNDSSFSEWDFYAYFLHSFSAFFRFFMQSAAIFLVCNFLLSFLLIFCSVFSQFSAHYFSEDSSLSVKIKIKSFFIFLPGQPRRRSLNIAFS</sequence>